<feature type="transmembrane region" description="Helical" evidence="1">
    <location>
        <begin position="81"/>
        <end position="102"/>
    </location>
</feature>
<reference evidence="2 3" key="1">
    <citation type="submission" date="2024-05" db="EMBL/GenBank/DDBJ databases">
        <authorList>
            <person name="Jiang F."/>
        </authorList>
    </citation>
    <scope>NUCLEOTIDE SEQUENCE [LARGE SCALE GENOMIC DNA]</scope>
    <source>
        <strain evidence="2 3">LZ166</strain>
    </source>
</reference>
<gene>
    <name evidence="2" type="ORF">ABGN05_25915</name>
</gene>
<evidence type="ECO:0000313" key="2">
    <source>
        <dbReference type="EMBL" id="MEX0409083.1"/>
    </source>
</evidence>
<feature type="transmembrane region" description="Helical" evidence="1">
    <location>
        <begin position="44"/>
        <end position="69"/>
    </location>
</feature>
<evidence type="ECO:0000256" key="1">
    <source>
        <dbReference type="SAM" id="Phobius"/>
    </source>
</evidence>
<comment type="caution">
    <text evidence="2">The sequence shown here is derived from an EMBL/GenBank/DDBJ whole genome shotgun (WGS) entry which is preliminary data.</text>
</comment>
<dbReference type="RefSeq" id="WP_367956924.1">
    <property type="nucleotide sequence ID" value="NZ_JBDPGJ010000007.1"/>
</dbReference>
<dbReference type="EMBL" id="JBDPGJ010000007">
    <property type="protein sequence ID" value="MEX0409083.1"/>
    <property type="molecule type" value="Genomic_DNA"/>
</dbReference>
<dbReference type="Pfam" id="PF07386">
    <property type="entry name" value="DUF1499"/>
    <property type="match status" value="1"/>
</dbReference>
<protein>
    <submittedName>
        <fullName evidence="2">DUF1499 domain-containing protein</fullName>
    </submittedName>
</protein>
<dbReference type="Proteomes" id="UP001556692">
    <property type="component" value="Unassembled WGS sequence"/>
</dbReference>
<sequence>MRVTIERRPSPACEWASRLARFAAVLFITGGLSHRYGLLETVPFFWVLGIVGLLAVVAFGLAIAGFIDVWEHGDKGGRKALAAGLLACVILAPFGLGGWRVFEYPRLVDVTTDTEDPPSFRSLALLRPPTANAIGAIDANAAKLIESSYPDISGRRYAVSPDRVMQAVLAIMAERGWEVVATRGIPQQDSEITIEARAFSRFMRFPADVAVRLTDEDASTFVDLRSASHYAKHDLGDNADRIGRFLTDLDMAMEAGAQ</sequence>
<dbReference type="InterPro" id="IPR010865">
    <property type="entry name" value="DUF1499"/>
</dbReference>
<proteinExistence type="predicted"/>
<keyword evidence="1" id="KW-0472">Membrane</keyword>
<organism evidence="2 3">
    <name type="scientific">Aquibium pacificus</name>
    <dbReference type="NCBI Taxonomy" id="3153579"/>
    <lineage>
        <taxon>Bacteria</taxon>
        <taxon>Pseudomonadati</taxon>
        <taxon>Pseudomonadota</taxon>
        <taxon>Alphaproteobacteria</taxon>
        <taxon>Hyphomicrobiales</taxon>
        <taxon>Phyllobacteriaceae</taxon>
        <taxon>Aquibium</taxon>
    </lineage>
</organism>
<keyword evidence="3" id="KW-1185">Reference proteome</keyword>
<accession>A0ABV3SQK4</accession>
<evidence type="ECO:0000313" key="3">
    <source>
        <dbReference type="Proteomes" id="UP001556692"/>
    </source>
</evidence>
<keyword evidence="1" id="KW-0812">Transmembrane</keyword>
<name>A0ABV3SQK4_9HYPH</name>
<keyword evidence="1" id="KW-1133">Transmembrane helix</keyword>